<dbReference type="InterPro" id="IPR029058">
    <property type="entry name" value="AB_hydrolase_fold"/>
</dbReference>
<dbReference type="RefSeq" id="WP_035745267.1">
    <property type="nucleotide sequence ID" value="NZ_CALUEG010000017.1"/>
</dbReference>
<dbReference type="Pfam" id="PF07859">
    <property type="entry name" value="Abhydrolase_3"/>
    <property type="match status" value="1"/>
</dbReference>
<dbReference type="EMBL" id="NIPV01000059">
    <property type="protein sequence ID" value="OWJ74525.1"/>
    <property type="molecule type" value="Genomic_DNA"/>
</dbReference>
<gene>
    <name evidence="6" type="ORF">CDV52_10465</name>
    <name evidence="5" type="ORF">CDV53_13180</name>
</gene>
<evidence type="ECO:0000259" key="4">
    <source>
        <dbReference type="Pfam" id="PF07859"/>
    </source>
</evidence>
<feature type="domain" description="Alpha/beta hydrolase fold-3" evidence="4">
    <location>
        <begin position="89"/>
        <end position="286"/>
    </location>
</feature>
<dbReference type="PANTHER" id="PTHR48081:SF8">
    <property type="entry name" value="ALPHA_BETA HYDROLASE FOLD-3 DOMAIN-CONTAINING PROTEIN-RELATED"/>
    <property type="match status" value="1"/>
</dbReference>
<dbReference type="OrthoDB" id="9806180at2"/>
<dbReference type="InterPro" id="IPR033140">
    <property type="entry name" value="Lipase_GDXG_put_SER_AS"/>
</dbReference>
<evidence type="ECO:0000313" key="6">
    <source>
        <dbReference type="EMBL" id="OWJ83631.1"/>
    </source>
</evidence>
<reference evidence="7 8" key="1">
    <citation type="submission" date="2016-11" db="EMBL/GenBank/DDBJ databases">
        <title>Comparison of Traditional DNA-DNA Hybridization with In Silico Genomic Analysis.</title>
        <authorList>
            <person name="Nicholson A.C."/>
            <person name="Sammons S."/>
            <person name="Humrighouse B.W."/>
            <person name="Graziano J."/>
            <person name="Lasker B."/>
            <person name="Whitney A.M."/>
            <person name="Mcquiston J.R."/>
        </authorList>
    </citation>
    <scope>NUCLEOTIDE SEQUENCE [LARGE SCALE GENOMIC DNA]</scope>
    <source>
        <strain evidence="5 8">H1892</strain>
        <strain evidence="6 7">H2381</strain>
    </source>
</reference>
<comment type="caution">
    <text evidence="6">The sequence shown here is derived from an EMBL/GenBank/DDBJ whole genome shotgun (WGS) entry which is preliminary data.</text>
</comment>
<feature type="active site" evidence="3">
    <location>
        <position position="166"/>
    </location>
</feature>
<dbReference type="STRING" id="366616.CG51_06530"/>
<dbReference type="GO" id="GO:0016787">
    <property type="term" value="F:hydrolase activity"/>
    <property type="evidence" value="ECO:0007669"/>
    <property type="project" value="UniProtKB-KW"/>
</dbReference>
<accession>A0A212AQ62</accession>
<evidence type="ECO:0000256" key="3">
    <source>
        <dbReference type="PROSITE-ProRule" id="PRU10038"/>
    </source>
</evidence>
<dbReference type="Proteomes" id="UP000196640">
    <property type="component" value="Unassembled WGS sequence"/>
</dbReference>
<evidence type="ECO:0000256" key="2">
    <source>
        <dbReference type="ARBA" id="ARBA00022801"/>
    </source>
</evidence>
<keyword evidence="8" id="KW-1185">Reference proteome</keyword>
<dbReference type="Gene3D" id="3.40.50.1820">
    <property type="entry name" value="alpha/beta hydrolase"/>
    <property type="match status" value="1"/>
</dbReference>
<organism evidence="6 7">
    <name type="scientific">Haematobacter missouriensis</name>
    <dbReference type="NCBI Taxonomy" id="366616"/>
    <lineage>
        <taxon>Bacteria</taxon>
        <taxon>Pseudomonadati</taxon>
        <taxon>Pseudomonadota</taxon>
        <taxon>Alphaproteobacteria</taxon>
        <taxon>Rhodobacterales</taxon>
        <taxon>Paracoccaceae</taxon>
        <taxon>Haematobacter</taxon>
    </lineage>
</organism>
<evidence type="ECO:0000313" key="7">
    <source>
        <dbReference type="Proteomes" id="UP000196640"/>
    </source>
</evidence>
<dbReference type="InterPro" id="IPR013094">
    <property type="entry name" value="AB_hydrolase_3"/>
</dbReference>
<dbReference type="PROSITE" id="PS01174">
    <property type="entry name" value="LIPASE_GDXG_SER"/>
    <property type="match status" value="1"/>
</dbReference>
<dbReference type="EMBL" id="NIPX01000017">
    <property type="protein sequence ID" value="OWJ83631.1"/>
    <property type="molecule type" value="Genomic_DNA"/>
</dbReference>
<evidence type="ECO:0000313" key="5">
    <source>
        <dbReference type="EMBL" id="OWJ74525.1"/>
    </source>
</evidence>
<dbReference type="AlphaFoldDB" id="A0A212AQ62"/>
<evidence type="ECO:0000313" key="8">
    <source>
        <dbReference type="Proteomes" id="UP000214673"/>
    </source>
</evidence>
<sequence length="315" mass="33466">MDASEALLPLADVAEDQRPLIRAFREAGEISFQTVPLAEARANYDLTSAANGLQTEPLATVRDHTIEVPGGRIAIREYRPSADRLPATLFLHGGGWVIGGLASHDPLCRFLAQVSGAAVFAVDYRLAPEHPFPRPLEDAEAGLRWLRDQAETLNIDAGRIALAGDSAGGNLAAVLANTSATEPAAVVLLYPVTDLRGATWGSLTRGVPLSVRSMEWFRGHYVGEADLSDPRLSPLLAADPSRAPHFIVTCGHDPLAEEGVAYAGRLALNGAEVEHHHLPRHAHGLFTAAGKVTTGRRLVEAAGVFLADRLGGRTG</sequence>
<comment type="similarity">
    <text evidence="1">Belongs to the 'GDXG' lipolytic enzyme family.</text>
</comment>
<keyword evidence="2 6" id="KW-0378">Hydrolase</keyword>
<evidence type="ECO:0000256" key="1">
    <source>
        <dbReference type="ARBA" id="ARBA00010515"/>
    </source>
</evidence>
<name>A0A212AQ62_9RHOB</name>
<dbReference type="InterPro" id="IPR050300">
    <property type="entry name" value="GDXG_lipolytic_enzyme"/>
</dbReference>
<protein>
    <submittedName>
        <fullName evidence="6">Alpha/beta hydrolase</fullName>
    </submittedName>
</protein>
<proteinExistence type="inferred from homology"/>
<dbReference type="PANTHER" id="PTHR48081">
    <property type="entry name" value="AB HYDROLASE SUPERFAMILY PROTEIN C4A8.06C"/>
    <property type="match status" value="1"/>
</dbReference>
<dbReference type="Proteomes" id="UP000214673">
    <property type="component" value="Unassembled WGS sequence"/>
</dbReference>
<dbReference type="SUPFAM" id="SSF53474">
    <property type="entry name" value="alpha/beta-Hydrolases"/>
    <property type="match status" value="1"/>
</dbReference>